<keyword evidence="5" id="KW-1185">Reference proteome</keyword>
<comment type="caution">
    <text evidence="4">The sequence shown here is derived from an EMBL/GenBank/DDBJ whole genome shotgun (WGS) entry which is preliminary data.</text>
</comment>
<evidence type="ECO:0000313" key="3">
    <source>
        <dbReference type="EMBL" id="MBB1262439.1"/>
    </source>
</evidence>
<evidence type="ECO:0000313" key="2">
    <source>
        <dbReference type="EMBL" id="MBB1256976.1"/>
    </source>
</evidence>
<gene>
    <name evidence="4" type="ORF">FNX44_026770</name>
    <name evidence="2" type="ORF">H3146_27095</name>
    <name evidence="3" type="ORF">H3147_27110</name>
</gene>
<sequence length="134" mass="14205">MRSASTAALTAALWYAALPVLTYAYLTRDVTMALFFVVTAVLLAVGGVLLRREMPVGTKVATVGCALSLAVSVLLAFRFVSMFTNEPEAWVEGQSASDLVGLVAVVVGYVLGAAAPAALVLRRLHRTPLRRQPT</sequence>
<feature type="transmembrane region" description="Helical" evidence="1">
    <location>
        <begin position="32"/>
        <end position="50"/>
    </location>
</feature>
<keyword evidence="1" id="KW-0472">Membrane</keyword>
<feature type="transmembrane region" description="Helical" evidence="1">
    <location>
        <begin position="62"/>
        <end position="80"/>
    </location>
</feature>
<evidence type="ECO:0000313" key="5">
    <source>
        <dbReference type="Proteomes" id="UP000320857"/>
    </source>
</evidence>
<reference evidence="2" key="3">
    <citation type="journal article" name="Syst. Appl. Microbiol.">
        <title>Streptomyces alkaliterrae sp. nov., isolated from an alkaline soil, and emended descriptions of Streptomyces alkaliphilus, Streptomyces calidiresistens and Streptomyces durbertensis.</title>
        <authorList>
            <person name="Swiecimska M."/>
            <person name="Golinska P."/>
            <person name="Nouioui I."/>
            <person name="Wypij M."/>
            <person name="Rai M."/>
            <person name="Sangal V."/>
            <person name="Goodfellow M."/>
        </authorList>
    </citation>
    <scope>NUCLEOTIDE SEQUENCE</scope>
    <source>
        <strain evidence="2">OF3</strain>
        <strain evidence="3">OF8</strain>
    </source>
</reference>
<keyword evidence="1" id="KW-0812">Transmembrane</keyword>
<reference evidence="4 5" key="1">
    <citation type="submission" date="2019-10" db="EMBL/GenBank/DDBJ databases">
        <title>Streptomyces sp. nov., a novel actinobacterium isolated from alkaline environment.</title>
        <authorList>
            <person name="Golinska P."/>
        </authorList>
    </citation>
    <scope>NUCLEOTIDE SEQUENCE [LARGE SCALE GENOMIC DNA]</scope>
    <source>
        <strain evidence="4 5">OF1</strain>
    </source>
</reference>
<evidence type="ECO:0000256" key="1">
    <source>
        <dbReference type="SAM" id="Phobius"/>
    </source>
</evidence>
<reference evidence="6 7" key="2">
    <citation type="submission" date="2020-05" db="EMBL/GenBank/DDBJ databases">
        <title>Classification of alakaliphilic streptomycetes isolated from an alkaline soil next to Lonar Crater, India and a proposal for the recognition of Streptomyces alkaliterrae sp. nov.</title>
        <authorList>
            <person name="Golinska P."/>
        </authorList>
    </citation>
    <scope>NUCLEOTIDE SEQUENCE [LARGE SCALE GENOMIC DNA]</scope>
    <source>
        <strain evidence="7">OF3</strain>
        <strain evidence="6">OF8</strain>
    </source>
</reference>
<accession>A0A5P0YYL3</accession>
<dbReference type="Proteomes" id="UP000320857">
    <property type="component" value="Unassembled WGS sequence"/>
</dbReference>
<name>A0A5P0YYL3_9ACTN</name>
<keyword evidence="1" id="KW-1133">Transmembrane helix</keyword>
<organism evidence="4 5">
    <name type="scientific">Streptomyces alkaliterrae</name>
    <dbReference type="NCBI Taxonomy" id="2213162"/>
    <lineage>
        <taxon>Bacteria</taxon>
        <taxon>Bacillati</taxon>
        <taxon>Actinomycetota</taxon>
        <taxon>Actinomycetes</taxon>
        <taxon>Kitasatosporales</taxon>
        <taxon>Streptomycetaceae</taxon>
        <taxon>Streptomyces</taxon>
    </lineage>
</organism>
<dbReference type="Proteomes" id="UP000525686">
    <property type="component" value="Unassembled WGS sequence"/>
</dbReference>
<dbReference type="EMBL" id="JABJWZ010000533">
    <property type="protein sequence ID" value="MBB1256976.1"/>
    <property type="molecule type" value="Genomic_DNA"/>
</dbReference>
<dbReference type="AlphaFoldDB" id="A0A5P0YYL3"/>
<evidence type="ECO:0000313" key="6">
    <source>
        <dbReference type="Proteomes" id="UP000517765"/>
    </source>
</evidence>
<dbReference type="Proteomes" id="UP000517765">
    <property type="component" value="Unassembled WGS sequence"/>
</dbReference>
<feature type="transmembrane region" description="Helical" evidence="1">
    <location>
        <begin position="100"/>
        <end position="121"/>
    </location>
</feature>
<evidence type="ECO:0000313" key="7">
    <source>
        <dbReference type="Proteomes" id="UP000525686"/>
    </source>
</evidence>
<proteinExistence type="predicted"/>
<dbReference type="EMBL" id="JABJXA010000355">
    <property type="protein sequence ID" value="MBB1262439.1"/>
    <property type="molecule type" value="Genomic_DNA"/>
</dbReference>
<dbReference type="EMBL" id="VJYK02000546">
    <property type="protein sequence ID" value="MQS05371.1"/>
    <property type="molecule type" value="Genomic_DNA"/>
</dbReference>
<evidence type="ECO:0000313" key="4">
    <source>
        <dbReference type="EMBL" id="MQS05371.1"/>
    </source>
</evidence>
<protein>
    <submittedName>
        <fullName evidence="4">Uncharacterized protein</fullName>
    </submittedName>
</protein>
<dbReference type="RefSeq" id="WP_143651524.1">
    <property type="nucleotide sequence ID" value="NZ_JABJWZ010000533.1"/>
</dbReference>